<feature type="region of interest" description="Disordered" evidence="4">
    <location>
        <begin position="163"/>
        <end position="182"/>
    </location>
</feature>
<proteinExistence type="predicted"/>
<sequence length="241" mass="26145">MKHLGEEPGENLWYAVSEDPNSLQKMKTLIANGADVNYSDPDLNCGTTPVMRAVNVNNPAALQMLVDSKADVNAAREVDGLTALIEAAARDRKECVDILMRSGANTEARLTAGNLAGMTALQIAEHFQHTSVANALKNGPSLIDSLMQWKPIRSIISIFTTEQQQVPKTPDSEDAVEPPRDKLPGEVTIRMGILSDGKTTTIHVEPLDTVLSMKTKIQDKTGVPLGHFMLLTMRGSNCRQG</sequence>
<dbReference type="PROSITE" id="PS50297">
    <property type="entry name" value="ANK_REP_REGION"/>
    <property type="match status" value="1"/>
</dbReference>
<keyword evidence="2 3" id="KW-0040">ANK repeat</keyword>
<evidence type="ECO:0000256" key="3">
    <source>
        <dbReference type="PROSITE-ProRule" id="PRU00023"/>
    </source>
</evidence>
<dbReference type="AlphaFoldDB" id="A0A7S2ML46"/>
<evidence type="ECO:0000259" key="5">
    <source>
        <dbReference type="PROSITE" id="PS50053"/>
    </source>
</evidence>
<dbReference type="Gene3D" id="3.10.20.90">
    <property type="entry name" value="Phosphatidylinositol 3-kinase Catalytic Subunit, Chain A, domain 1"/>
    <property type="match status" value="1"/>
</dbReference>
<dbReference type="PANTHER" id="PTHR24171:SF8">
    <property type="entry name" value="BRCA1-ASSOCIATED RING DOMAIN PROTEIN 1"/>
    <property type="match status" value="1"/>
</dbReference>
<evidence type="ECO:0000256" key="1">
    <source>
        <dbReference type="ARBA" id="ARBA00022737"/>
    </source>
</evidence>
<evidence type="ECO:0000313" key="6">
    <source>
        <dbReference type="EMBL" id="CAD9489612.1"/>
    </source>
</evidence>
<dbReference type="GO" id="GO:0085020">
    <property type="term" value="P:protein K6-linked ubiquitination"/>
    <property type="evidence" value="ECO:0007669"/>
    <property type="project" value="TreeGrafter"/>
</dbReference>
<dbReference type="PROSITE" id="PS50088">
    <property type="entry name" value="ANK_REPEAT"/>
    <property type="match status" value="2"/>
</dbReference>
<accession>A0A7S2ML46</accession>
<dbReference type="SMART" id="SM00248">
    <property type="entry name" value="ANK"/>
    <property type="match status" value="4"/>
</dbReference>
<evidence type="ECO:0000256" key="4">
    <source>
        <dbReference type="SAM" id="MobiDB-lite"/>
    </source>
</evidence>
<dbReference type="GO" id="GO:0004842">
    <property type="term" value="F:ubiquitin-protein transferase activity"/>
    <property type="evidence" value="ECO:0007669"/>
    <property type="project" value="TreeGrafter"/>
</dbReference>
<dbReference type="Gene3D" id="1.25.40.20">
    <property type="entry name" value="Ankyrin repeat-containing domain"/>
    <property type="match status" value="1"/>
</dbReference>
<dbReference type="Pfam" id="PF00240">
    <property type="entry name" value="ubiquitin"/>
    <property type="match status" value="1"/>
</dbReference>
<protein>
    <recommendedName>
        <fullName evidence="5">Ubiquitin-like domain-containing protein</fullName>
    </recommendedName>
</protein>
<feature type="domain" description="Ubiquitin-like" evidence="5">
    <location>
        <begin position="187"/>
        <end position="235"/>
    </location>
</feature>
<dbReference type="EMBL" id="HBGU01049246">
    <property type="protein sequence ID" value="CAD9489612.1"/>
    <property type="molecule type" value="Transcribed_RNA"/>
</dbReference>
<dbReference type="PROSITE" id="PS50053">
    <property type="entry name" value="UBIQUITIN_2"/>
    <property type="match status" value="1"/>
</dbReference>
<dbReference type="InterPro" id="IPR000626">
    <property type="entry name" value="Ubiquitin-like_dom"/>
</dbReference>
<dbReference type="InterPro" id="IPR036770">
    <property type="entry name" value="Ankyrin_rpt-contain_sf"/>
</dbReference>
<feature type="repeat" description="ANK" evidence="3">
    <location>
        <begin position="79"/>
        <end position="111"/>
    </location>
</feature>
<dbReference type="PANTHER" id="PTHR24171">
    <property type="entry name" value="ANKYRIN REPEAT DOMAIN-CONTAINING PROTEIN 39-RELATED"/>
    <property type="match status" value="1"/>
</dbReference>
<dbReference type="SUPFAM" id="SSF54236">
    <property type="entry name" value="Ubiquitin-like"/>
    <property type="match status" value="1"/>
</dbReference>
<evidence type="ECO:0000256" key="2">
    <source>
        <dbReference type="ARBA" id="ARBA00023043"/>
    </source>
</evidence>
<name>A0A7S2ML46_9EUKA</name>
<keyword evidence="1" id="KW-0677">Repeat</keyword>
<reference evidence="6" key="1">
    <citation type="submission" date="2021-01" db="EMBL/GenBank/DDBJ databases">
        <authorList>
            <person name="Corre E."/>
            <person name="Pelletier E."/>
            <person name="Niang G."/>
            <person name="Scheremetjew M."/>
            <person name="Finn R."/>
            <person name="Kale V."/>
            <person name="Holt S."/>
            <person name="Cochrane G."/>
            <person name="Meng A."/>
            <person name="Brown T."/>
            <person name="Cohen L."/>
        </authorList>
    </citation>
    <scope>NUCLEOTIDE SEQUENCE</scope>
    <source>
        <strain evidence="6">UTEX LB 985</strain>
    </source>
</reference>
<dbReference type="InterPro" id="IPR029071">
    <property type="entry name" value="Ubiquitin-like_domsf"/>
</dbReference>
<organism evidence="6">
    <name type="scientific">Haptolina brevifila</name>
    <dbReference type="NCBI Taxonomy" id="156173"/>
    <lineage>
        <taxon>Eukaryota</taxon>
        <taxon>Haptista</taxon>
        <taxon>Haptophyta</taxon>
        <taxon>Prymnesiophyceae</taxon>
        <taxon>Prymnesiales</taxon>
        <taxon>Prymnesiaceae</taxon>
        <taxon>Haptolina</taxon>
    </lineage>
</organism>
<dbReference type="InterPro" id="IPR002110">
    <property type="entry name" value="Ankyrin_rpt"/>
</dbReference>
<dbReference type="SUPFAM" id="SSF48403">
    <property type="entry name" value="Ankyrin repeat"/>
    <property type="match status" value="1"/>
</dbReference>
<feature type="repeat" description="ANK" evidence="3">
    <location>
        <begin position="45"/>
        <end position="77"/>
    </location>
</feature>
<gene>
    <name evidence="6" type="ORF">CBRE1094_LOCUS26796</name>
</gene>
<dbReference type="Pfam" id="PF12796">
    <property type="entry name" value="Ank_2"/>
    <property type="match status" value="1"/>
</dbReference>